<proteinExistence type="predicted"/>
<protein>
    <submittedName>
        <fullName evidence="1">Uncharacterized protein</fullName>
    </submittedName>
</protein>
<comment type="caution">
    <text evidence="1">The sequence shown here is derived from an EMBL/GenBank/DDBJ whole genome shotgun (WGS) entry which is preliminary data.</text>
</comment>
<dbReference type="Proteomes" id="UP001501302">
    <property type="component" value="Unassembled WGS sequence"/>
</dbReference>
<gene>
    <name evidence="1" type="ORF">GCM10023314_05390</name>
</gene>
<evidence type="ECO:0000313" key="1">
    <source>
        <dbReference type="EMBL" id="GAA4935951.1"/>
    </source>
</evidence>
<sequence length="66" mass="7815">MQIYIILSFILGLCQALQLGKLIRLWQHKKLHPEATLKDIESFEKSTKRDYHFNLKKTKSDKNSLN</sequence>
<name>A0ABP9GE78_9FLAO</name>
<accession>A0ABP9GE78</accession>
<dbReference type="RefSeq" id="WP_345190031.1">
    <property type="nucleotide sequence ID" value="NZ_BAABJJ010000008.1"/>
</dbReference>
<organism evidence="1 2">
    <name type="scientific">Algibacter agarivorans</name>
    <dbReference type="NCBI Taxonomy" id="1109741"/>
    <lineage>
        <taxon>Bacteria</taxon>
        <taxon>Pseudomonadati</taxon>
        <taxon>Bacteroidota</taxon>
        <taxon>Flavobacteriia</taxon>
        <taxon>Flavobacteriales</taxon>
        <taxon>Flavobacteriaceae</taxon>
        <taxon>Algibacter</taxon>
    </lineage>
</organism>
<dbReference type="EMBL" id="BAABJJ010000008">
    <property type="protein sequence ID" value="GAA4935951.1"/>
    <property type="molecule type" value="Genomic_DNA"/>
</dbReference>
<evidence type="ECO:0000313" key="2">
    <source>
        <dbReference type="Proteomes" id="UP001501302"/>
    </source>
</evidence>
<reference evidence="2" key="1">
    <citation type="journal article" date="2019" name="Int. J. Syst. Evol. Microbiol.">
        <title>The Global Catalogue of Microorganisms (GCM) 10K type strain sequencing project: providing services to taxonomists for standard genome sequencing and annotation.</title>
        <authorList>
            <consortium name="The Broad Institute Genomics Platform"/>
            <consortium name="The Broad Institute Genome Sequencing Center for Infectious Disease"/>
            <person name="Wu L."/>
            <person name="Ma J."/>
        </authorList>
    </citation>
    <scope>NUCLEOTIDE SEQUENCE [LARGE SCALE GENOMIC DNA]</scope>
    <source>
        <strain evidence="2">JCM 18285</strain>
    </source>
</reference>
<keyword evidence="2" id="KW-1185">Reference proteome</keyword>